<sequence>MTPCDCCNNKIVQTMTVEREHHVNEGDILINDLQVPRAPIQHRRMRTMDRNGTIQLCQALNYIHEENNRMTIQRNRYSMQKELFCTTSEHGKSMNPNKVAQVFTVPECKSDTKSLIKIMKVIKLSEIDNSIRLYRGKTSFLCHYMFIRCCNRNSNAANSTFT</sequence>
<gene>
    <name evidence="1" type="ORF">VitviT2T_003862</name>
</gene>
<keyword evidence="2" id="KW-1185">Reference proteome</keyword>
<dbReference type="Proteomes" id="UP001227230">
    <property type="component" value="Chromosome 3"/>
</dbReference>
<proteinExistence type="predicted"/>
<evidence type="ECO:0000313" key="2">
    <source>
        <dbReference type="Proteomes" id="UP001227230"/>
    </source>
</evidence>
<protein>
    <submittedName>
        <fullName evidence="1">Uncharacterized protein</fullName>
    </submittedName>
</protein>
<evidence type="ECO:0000313" key="1">
    <source>
        <dbReference type="EMBL" id="WJZ84249.1"/>
    </source>
</evidence>
<accession>A0ABY9BNV5</accession>
<reference evidence="1 2" key="1">
    <citation type="journal article" date="2023" name="Hortic Res">
        <title>The complete reference genome for grapevine (Vitis vinifera L.) genetics and breeding.</title>
        <authorList>
            <person name="Shi X."/>
            <person name="Cao S."/>
            <person name="Wang X."/>
            <person name="Huang S."/>
            <person name="Wang Y."/>
            <person name="Liu Z."/>
            <person name="Liu W."/>
            <person name="Leng X."/>
            <person name="Peng Y."/>
            <person name="Wang N."/>
            <person name="Wang Y."/>
            <person name="Ma Z."/>
            <person name="Xu X."/>
            <person name="Zhang F."/>
            <person name="Xue H."/>
            <person name="Zhong H."/>
            <person name="Wang Y."/>
            <person name="Zhang K."/>
            <person name="Velt A."/>
            <person name="Avia K."/>
            <person name="Holtgrawe D."/>
            <person name="Grimplet J."/>
            <person name="Matus J.T."/>
            <person name="Ware D."/>
            <person name="Wu X."/>
            <person name="Wang H."/>
            <person name="Liu C."/>
            <person name="Fang Y."/>
            <person name="Rustenholz C."/>
            <person name="Cheng Z."/>
            <person name="Xiao H."/>
            <person name="Zhou Y."/>
        </authorList>
    </citation>
    <scope>NUCLEOTIDE SEQUENCE [LARGE SCALE GENOMIC DNA]</scope>
    <source>
        <strain evidence="2">cv. Pinot noir / PN40024</strain>
        <tissue evidence="1">Leaf</tissue>
    </source>
</reference>
<organism evidence="1 2">
    <name type="scientific">Vitis vinifera</name>
    <name type="common">Grape</name>
    <dbReference type="NCBI Taxonomy" id="29760"/>
    <lineage>
        <taxon>Eukaryota</taxon>
        <taxon>Viridiplantae</taxon>
        <taxon>Streptophyta</taxon>
        <taxon>Embryophyta</taxon>
        <taxon>Tracheophyta</taxon>
        <taxon>Spermatophyta</taxon>
        <taxon>Magnoliopsida</taxon>
        <taxon>eudicotyledons</taxon>
        <taxon>Gunneridae</taxon>
        <taxon>Pentapetalae</taxon>
        <taxon>rosids</taxon>
        <taxon>Vitales</taxon>
        <taxon>Vitaceae</taxon>
        <taxon>Viteae</taxon>
        <taxon>Vitis</taxon>
    </lineage>
</organism>
<name>A0ABY9BNV5_VITVI</name>
<dbReference type="EMBL" id="CP126650">
    <property type="protein sequence ID" value="WJZ84249.1"/>
    <property type="molecule type" value="Genomic_DNA"/>
</dbReference>